<dbReference type="AlphaFoldDB" id="A0A9P8PF10"/>
<evidence type="ECO:0000256" key="4">
    <source>
        <dbReference type="ARBA" id="ARBA00022692"/>
    </source>
</evidence>
<feature type="transmembrane region" description="Helical" evidence="11">
    <location>
        <begin position="76"/>
        <end position="93"/>
    </location>
</feature>
<keyword evidence="5" id="KW-0256">Endoplasmic reticulum</keyword>
<dbReference type="EMBL" id="JAEUBE010000084">
    <property type="protein sequence ID" value="KAH3671083.1"/>
    <property type="molecule type" value="Genomic_DNA"/>
</dbReference>
<reference evidence="13" key="2">
    <citation type="submission" date="2021-01" db="EMBL/GenBank/DDBJ databases">
        <authorList>
            <person name="Schikora-Tamarit M.A."/>
        </authorList>
    </citation>
    <scope>NUCLEOTIDE SEQUENCE</scope>
    <source>
        <strain evidence="13">CBS6075</strain>
    </source>
</reference>
<gene>
    <name evidence="13" type="ORF">OGAPHI_000794</name>
</gene>
<evidence type="ECO:0000256" key="9">
    <source>
        <dbReference type="PROSITE-ProRule" id="PRU00205"/>
    </source>
</evidence>
<evidence type="ECO:0000256" key="3">
    <source>
        <dbReference type="ARBA" id="ARBA00022679"/>
    </source>
</evidence>
<keyword evidence="4 9" id="KW-0812">Transmembrane</keyword>
<feature type="transmembrane region" description="Helical" evidence="11">
    <location>
        <begin position="294"/>
        <end position="311"/>
    </location>
</feature>
<dbReference type="GO" id="GO:0005789">
    <property type="term" value="C:endoplasmic reticulum membrane"/>
    <property type="evidence" value="ECO:0007669"/>
    <property type="project" value="UniProtKB-SubCell"/>
</dbReference>
<dbReference type="GeneID" id="70232762"/>
<dbReference type="GO" id="GO:0050291">
    <property type="term" value="F:sphingosine N-acyltransferase activity"/>
    <property type="evidence" value="ECO:0007669"/>
    <property type="project" value="InterPro"/>
</dbReference>
<accession>A0A9P8PF10</accession>
<dbReference type="PANTHER" id="PTHR12560:SF11">
    <property type="entry name" value="CERAMIDE SYNTHASE LAC1-RELATED"/>
    <property type="match status" value="1"/>
</dbReference>
<keyword evidence="3" id="KW-0808">Transferase</keyword>
<dbReference type="GO" id="GO:0046513">
    <property type="term" value="P:ceramide biosynthetic process"/>
    <property type="evidence" value="ECO:0007669"/>
    <property type="project" value="InterPro"/>
</dbReference>
<dbReference type="RefSeq" id="XP_046064451.1">
    <property type="nucleotide sequence ID" value="XM_046208927.1"/>
</dbReference>
<evidence type="ECO:0000256" key="2">
    <source>
        <dbReference type="ARBA" id="ARBA00009808"/>
    </source>
</evidence>
<feature type="transmembrane region" description="Helical" evidence="11">
    <location>
        <begin position="350"/>
        <end position="374"/>
    </location>
</feature>
<dbReference type="PANTHER" id="PTHR12560">
    <property type="entry name" value="LONGEVITY ASSURANCE FACTOR 1 LAG1"/>
    <property type="match status" value="1"/>
</dbReference>
<name>A0A9P8PF10_9ASCO</name>
<feature type="transmembrane region" description="Helical" evidence="11">
    <location>
        <begin position="246"/>
        <end position="274"/>
    </location>
</feature>
<evidence type="ECO:0000256" key="5">
    <source>
        <dbReference type="ARBA" id="ARBA00022824"/>
    </source>
</evidence>
<dbReference type="PROSITE" id="PS50922">
    <property type="entry name" value="TLC"/>
    <property type="match status" value="1"/>
</dbReference>
<feature type="region of interest" description="Disordered" evidence="10">
    <location>
        <begin position="1"/>
        <end position="24"/>
    </location>
</feature>
<evidence type="ECO:0000256" key="6">
    <source>
        <dbReference type="ARBA" id="ARBA00022989"/>
    </source>
</evidence>
<feature type="transmembrane region" description="Helical" evidence="11">
    <location>
        <begin position="129"/>
        <end position="153"/>
    </location>
</feature>
<keyword evidence="8" id="KW-0325">Glycoprotein</keyword>
<evidence type="ECO:0000259" key="12">
    <source>
        <dbReference type="PROSITE" id="PS50922"/>
    </source>
</evidence>
<reference evidence="13" key="1">
    <citation type="journal article" date="2021" name="Open Biol.">
        <title>Shared evolutionary footprints suggest mitochondrial oxidative damage underlies multiple complex I losses in fungi.</title>
        <authorList>
            <person name="Schikora-Tamarit M.A."/>
            <person name="Marcet-Houben M."/>
            <person name="Nosek J."/>
            <person name="Gabaldon T."/>
        </authorList>
    </citation>
    <scope>NUCLEOTIDE SEQUENCE</scope>
    <source>
        <strain evidence="13">CBS6075</strain>
    </source>
</reference>
<dbReference type="PIRSF" id="PIRSF005225">
    <property type="entry name" value="LAG1_LAC1"/>
    <property type="match status" value="1"/>
</dbReference>
<dbReference type="Proteomes" id="UP000769157">
    <property type="component" value="Unassembled WGS sequence"/>
</dbReference>
<keyword evidence="6 11" id="KW-1133">Transmembrane helix</keyword>
<keyword evidence="7 9" id="KW-0472">Membrane</keyword>
<comment type="caution">
    <text evidence="13">The sequence shown here is derived from an EMBL/GenBank/DDBJ whole genome shotgun (WGS) entry which is preliminary data.</text>
</comment>
<dbReference type="InterPro" id="IPR016439">
    <property type="entry name" value="Lag1/Lac1-like"/>
</dbReference>
<organism evidence="13 14">
    <name type="scientific">Ogataea philodendri</name>
    <dbReference type="NCBI Taxonomy" id="1378263"/>
    <lineage>
        <taxon>Eukaryota</taxon>
        <taxon>Fungi</taxon>
        <taxon>Dikarya</taxon>
        <taxon>Ascomycota</taxon>
        <taxon>Saccharomycotina</taxon>
        <taxon>Pichiomycetes</taxon>
        <taxon>Pichiales</taxon>
        <taxon>Pichiaceae</taxon>
        <taxon>Ogataea</taxon>
    </lineage>
</organism>
<comment type="similarity">
    <text evidence="2">Belongs to the sphingosine N-acyltransferase family.</text>
</comment>
<evidence type="ECO:0000256" key="7">
    <source>
        <dbReference type="ARBA" id="ARBA00023136"/>
    </source>
</evidence>
<dbReference type="InterPro" id="IPR006634">
    <property type="entry name" value="TLC-dom"/>
</dbReference>
<evidence type="ECO:0000256" key="1">
    <source>
        <dbReference type="ARBA" id="ARBA00004477"/>
    </source>
</evidence>
<protein>
    <recommendedName>
        <fullName evidence="12">TLC domain-containing protein</fullName>
    </recommendedName>
</protein>
<evidence type="ECO:0000256" key="10">
    <source>
        <dbReference type="SAM" id="MobiDB-lite"/>
    </source>
</evidence>
<dbReference type="Pfam" id="PF03798">
    <property type="entry name" value="TRAM_LAG1_CLN8"/>
    <property type="match status" value="1"/>
</dbReference>
<proteinExistence type="inferred from homology"/>
<sequence length="400" mass="47693">MSDDQPRRRRQSSVGKMNLGDTSVPALQTMHSNKDMRSTAKLHKQQLNKNTDSSDDLAILDKIWISVKILSYRHTWLPFLVLLLIVQSAYWFSNNFTPSNPLHMFVTMSHQVPGTNPPLYEKGLKDFAFVGYMMIFFTFYREFLMQIVLRPIARYFGLKKESKIRRFTEQTYSICYYGVSGPFGLYVMKQTPMWYFNTAAFYENYPHLANEFWFKFYYLSQAAFWAQQSVVLMLQLEKPRKDFKELVFHHIVTMLLIFLSYRFNFTWMGIAVYITMDISDFFLSLSKSLNYLDSPYIGPFFFMFVGTWIYLRHWLNIRILWSVLTEFRTVGPYTLNFATQQYKCWISQPIVFVLIFALQLVNLYWLFLILRIAYRYVFLNVAEDERSESESESEDDKKND</sequence>
<evidence type="ECO:0000313" key="14">
    <source>
        <dbReference type="Proteomes" id="UP000769157"/>
    </source>
</evidence>
<evidence type="ECO:0000256" key="11">
    <source>
        <dbReference type="SAM" id="Phobius"/>
    </source>
</evidence>
<feature type="domain" description="TLC" evidence="12">
    <location>
        <begin position="162"/>
        <end position="378"/>
    </location>
</feature>
<keyword evidence="14" id="KW-1185">Reference proteome</keyword>
<dbReference type="SMART" id="SM00724">
    <property type="entry name" value="TLC"/>
    <property type="match status" value="1"/>
</dbReference>
<evidence type="ECO:0000256" key="8">
    <source>
        <dbReference type="ARBA" id="ARBA00023180"/>
    </source>
</evidence>
<dbReference type="OrthoDB" id="3053196at2759"/>
<evidence type="ECO:0000313" key="13">
    <source>
        <dbReference type="EMBL" id="KAH3671083.1"/>
    </source>
</evidence>
<comment type="subcellular location">
    <subcellularLocation>
        <location evidence="1">Endoplasmic reticulum membrane</location>
        <topology evidence="1">Multi-pass membrane protein</topology>
    </subcellularLocation>
</comment>